<keyword evidence="1 3" id="KW-0378">Hydrolase</keyword>
<evidence type="ECO:0000313" key="3">
    <source>
        <dbReference type="EMBL" id="PSB25833.1"/>
    </source>
</evidence>
<dbReference type="SUPFAM" id="SSF53474">
    <property type="entry name" value="alpha/beta-Hydrolases"/>
    <property type="match status" value="1"/>
</dbReference>
<protein>
    <submittedName>
        <fullName evidence="3">Alpha/beta hydrolase</fullName>
    </submittedName>
</protein>
<keyword evidence="4" id="KW-1185">Reference proteome</keyword>
<dbReference type="AlphaFoldDB" id="A0A2T1DZA0"/>
<dbReference type="PRINTS" id="PR00111">
    <property type="entry name" value="ABHYDROLASE"/>
</dbReference>
<evidence type="ECO:0000259" key="2">
    <source>
        <dbReference type="Pfam" id="PF00561"/>
    </source>
</evidence>
<gene>
    <name evidence="3" type="ORF">C7B82_21820</name>
</gene>
<dbReference type="EMBL" id="PVWK01000120">
    <property type="protein sequence ID" value="PSB25833.1"/>
    <property type="molecule type" value="Genomic_DNA"/>
</dbReference>
<dbReference type="Pfam" id="PF00561">
    <property type="entry name" value="Abhydrolase_1"/>
    <property type="match status" value="1"/>
</dbReference>
<dbReference type="Proteomes" id="UP000239576">
    <property type="component" value="Unassembled WGS sequence"/>
</dbReference>
<organism evidence="3 4">
    <name type="scientific">Stenomitos frigidus ULC18</name>
    <dbReference type="NCBI Taxonomy" id="2107698"/>
    <lineage>
        <taxon>Bacteria</taxon>
        <taxon>Bacillati</taxon>
        <taxon>Cyanobacteriota</taxon>
        <taxon>Cyanophyceae</taxon>
        <taxon>Leptolyngbyales</taxon>
        <taxon>Leptolyngbyaceae</taxon>
        <taxon>Stenomitos</taxon>
    </lineage>
</organism>
<feature type="domain" description="AB hydrolase-1" evidence="2">
    <location>
        <begin position="25"/>
        <end position="268"/>
    </location>
</feature>
<proteinExistence type="predicted"/>
<dbReference type="InterPro" id="IPR000639">
    <property type="entry name" value="Epox_hydrolase-like"/>
</dbReference>
<dbReference type="GO" id="GO:0004301">
    <property type="term" value="F:epoxide hydrolase activity"/>
    <property type="evidence" value="ECO:0007669"/>
    <property type="project" value="TreeGrafter"/>
</dbReference>
<evidence type="ECO:0000313" key="4">
    <source>
        <dbReference type="Proteomes" id="UP000239576"/>
    </source>
</evidence>
<reference evidence="3 4" key="2">
    <citation type="submission" date="2018-03" db="EMBL/GenBank/DDBJ databases">
        <title>The ancient ancestry and fast evolution of plastids.</title>
        <authorList>
            <person name="Moore K.R."/>
            <person name="Magnabosco C."/>
            <person name="Momper L."/>
            <person name="Gold D.A."/>
            <person name="Bosak T."/>
            <person name="Fournier G.P."/>
        </authorList>
    </citation>
    <scope>NUCLEOTIDE SEQUENCE [LARGE SCALE GENOMIC DNA]</scope>
    <source>
        <strain evidence="3 4">ULC18</strain>
    </source>
</reference>
<dbReference type="OrthoDB" id="9797695at2"/>
<dbReference type="Gene3D" id="3.40.50.1820">
    <property type="entry name" value="alpha/beta hydrolase"/>
    <property type="match status" value="1"/>
</dbReference>
<dbReference type="PANTHER" id="PTHR42977:SF3">
    <property type="entry name" value="AB HYDROLASE-1 DOMAIN-CONTAINING PROTEIN"/>
    <property type="match status" value="1"/>
</dbReference>
<dbReference type="InterPro" id="IPR029058">
    <property type="entry name" value="AB_hydrolase_fold"/>
</dbReference>
<dbReference type="PANTHER" id="PTHR42977">
    <property type="entry name" value="HYDROLASE-RELATED"/>
    <property type="match status" value="1"/>
</dbReference>
<comment type="caution">
    <text evidence="3">The sequence shown here is derived from an EMBL/GenBank/DDBJ whole genome shotgun (WGS) entry which is preliminary data.</text>
</comment>
<accession>A0A2T1DZA0</accession>
<dbReference type="PRINTS" id="PR00412">
    <property type="entry name" value="EPOXHYDRLASE"/>
</dbReference>
<dbReference type="InterPro" id="IPR051340">
    <property type="entry name" value="Haloalkane_dehalogenase"/>
</dbReference>
<sequence>MTTYNTISIDGLNIFYREAGSKENPTIVLLHGYPASSHMYRELITELSDQFHLIAPDYPGFGNSDTPPIDQFEYSFDHLADITEHFLQALGLTRFSLYVQDYGAPVGFRIATRHPEWIQALIVQNGNAYEEGLTPAWQAFRDLWSDRSAATEAPVRAFLKRDTTIFFYTAGVRDRQNINPDNWNLDQSFLDRPENAAAQLELFYNYRANLEQYPQWHEYFHTHQPPTLIVWGKNDPFFGPEGAHAFQRDLKTIEVHLLDTGHFVLDEEGEAIAAHIRRFLPAHLA</sequence>
<dbReference type="InterPro" id="IPR000073">
    <property type="entry name" value="AB_hydrolase_1"/>
</dbReference>
<evidence type="ECO:0000256" key="1">
    <source>
        <dbReference type="ARBA" id="ARBA00022801"/>
    </source>
</evidence>
<dbReference type="FunFam" id="3.40.50.1820:FF:000173">
    <property type="entry name" value="Alpha/beta hydrolase"/>
    <property type="match status" value="1"/>
</dbReference>
<name>A0A2T1DZA0_9CYAN</name>
<dbReference type="RefSeq" id="WP_106258577.1">
    <property type="nucleotide sequence ID" value="NZ_CAWNSW010000061.1"/>
</dbReference>
<reference evidence="4" key="1">
    <citation type="submission" date="2018-02" db="EMBL/GenBank/DDBJ databases">
        <authorList>
            <person name="Moore K."/>
            <person name="Momper L."/>
        </authorList>
    </citation>
    <scope>NUCLEOTIDE SEQUENCE [LARGE SCALE GENOMIC DNA]</scope>
    <source>
        <strain evidence="4">ULC18</strain>
    </source>
</reference>